<dbReference type="PATRIC" id="fig|1246995.3.peg.1208"/>
<dbReference type="EMBL" id="CP006272">
    <property type="protein sequence ID" value="AGZ39478.1"/>
    <property type="molecule type" value="Genomic_DNA"/>
</dbReference>
<proteinExistence type="predicted"/>
<sequence>MSTGEVEGAMQTPDGQWRVEIVRRRRTRWYRIVHGEDVLDWLSIAAVERILDEAGVDRRLLIEVGPAA</sequence>
<dbReference type="Proteomes" id="UP000017746">
    <property type="component" value="Chromosome"/>
</dbReference>
<accession>U5VR79</accession>
<dbReference type="KEGG" id="afs:AFR_05945"/>
<organism evidence="1 2">
    <name type="scientific">Actinoplanes friuliensis DSM 7358</name>
    <dbReference type="NCBI Taxonomy" id="1246995"/>
    <lineage>
        <taxon>Bacteria</taxon>
        <taxon>Bacillati</taxon>
        <taxon>Actinomycetota</taxon>
        <taxon>Actinomycetes</taxon>
        <taxon>Micromonosporales</taxon>
        <taxon>Micromonosporaceae</taxon>
        <taxon>Actinoplanes</taxon>
    </lineage>
</organism>
<reference evidence="1 2" key="1">
    <citation type="journal article" date="2014" name="J. Biotechnol.">
        <title>Complete genome sequence of the actinobacterium Actinoplanes friuliensis HAG 010964, producer of the lipopeptide antibiotic friulimycin.</title>
        <authorList>
            <person name="Ruckert C."/>
            <person name="Szczepanowski R."/>
            <person name="Albersmeier A."/>
            <person name="Goesmann A."/>
            <person name="Fischer N."/>
            <person name="Steinkamper A."/>
            <person name="Puhler A."/>
            <person name="Biener R."/>
            <person name="Schwartz D."/>
            <person name="Kalinowski J."/>
        </authorList>
    </citation>
    <scope>NUCLEOTIDE SEQUENCE [LARGE SCALE GENOMIC DNA]</scope>
    <source>
        <strain evidence="1 2">DSM 7358</strain>
    </source>
</reference>
<evidence type="ECO:0000313" key="2">
    <source>
        <dbReference type="Proteomes" id="UP000017746"/>
    </source>
</evidence>
<dbReference type="OrthoDB" id="3297626at2"/>
<dbReference type="eggNOG" id="COG1793">
    <property type="taxonomic scope" value="Bacteria"/>
</dbReference>
<keyword evidence="2" id="KW-1185">Reference proteome</keyword>
<evidence type="ECO:0000313" key="1">
    <source>
        <dbReference type="EMBL" id="AGZ39478.1"/>
    </source>
</evidence>
<dbReference type="STRING" id="1246995.AFR_05945"/>
<name>U5VR79_9ACTN</name>
<dbReference type="AlphaFoldDB" id="U5VR79"/>
<protein>
    <submittedName>
        <fullName evidence="1">Uncharacterized protein</fullName>
    </submittedName>
</protein>
<gene>
    <name evidence="1" type="ORF">AFR_05945</name>
</gene>
<dbReference type="RefSeq" id="WP_023359009.1">
    <property type="nucleotide sequence ID" value="NC_022657.1"/>
</dbReference>
<dbReference type="HOGENOM" id="CLU_204329_0_0_11"/>